<dbReference type="RefSeq" id="WP_048090990.1">
    <property type="nucleotide sequence ID" value="NZ_JMIY01000004.1"/>
</dbReference>
<name>A0A062UYD4_9EURY</name>
<proteinExistence type="predicted"/>
<gene>
    <name evidence="1" type="ORF">ANME2D_01982</name>
</gene>
<evidence type="ECO:0000313" key="2">
    <source>
        <dbReference type="Proteomes" id="UP000027153"/>
    </source>
</evidence>
<dbReference type="Proteomes" id="UP000027153">
    <property type="component" value="Unassembled WGS sequence"/>
</dbReference>
<dbReference type="EMBL" id="JMIY01000004">
    <property type="protein sequence ID" value="KCZ71926.1"/>
    <property type="molecule type" value="Genomic_DNA"/>
</dbReference>
<dbReference type="AlphaFoldDB" id="A0A062UYD4"/>
<dbReference type="OrthoDB" id="147638at2157"/>
<sequence>MDVLEDFEEIAADKQHAEIKISVMHVELSIKVRYFISQSGIGYCVLLIDGVKGKGLRGKVESAATKVYVGRAVLIFLSLLDDGKKLITVPALFEKEPTFSENVDLSNFIINAYFPDNLKKTTEEVYNEHLNFLKDKKISNNTDNLYKSILELPGEGLEILRSYR</sequence>
<organism evidence="1 2">
    <name type="scientific">Candidatus Methanoperedens nitratireducens</name>
    <dbReference type="NCBI Taxonomy" id="1392998"/>
    <lineage>
        <taxon>Archaea</taxon>
        <taxon>Methanobacteriati</taxon>
        <taxon>Methanobacteriota</taxon>
        <taxon>Stenosarchaea group</taxon>
        <taxon>Methanomicrobia</taxon>
        <taxon>Methanosarcinales</taxon>
        <taxon>ANME-2 cluster</taxon>
        <taxon>Candidatus Methanoperedentaceae</taxon>
        <taxon>Candidatus Methanoperedens</taxon>
    </lineage>
</organism>
<protein>
    <submittedName>
        <fullName evidence="1">Uncharacterized protein</fullName>
    </submittedName>
</protein>
<keyword evidence="2" id="KW-1185">Reference proteome</keyword>
<evidence type="ECO:0000313" key="1">
    <source>
        <dbReference type="EMBL" id="KCZ71926.1"/>
    </source>
</evidence>
<comment type="caution">
    <text evidence="1">The sequence shown here is derived from an EMBL/GenBank/DDBJ whole genome shotgun (WGS) entry which is preliminary data.</text>
</comment>
<reference evidence="1 2" key="1">
    <citation type="journal article" date="2013" name="Nature">
        <title>Anaerobic oxidation of methane coupled to nitrate reduction in a novel archaeal lineage.</title>
        <authorList>
            <person name="Haroon M.F."/>
            <person name="Hu S."/>
            <person name="Shi Y."/>
            <person name="Imelfort M."/>
            <person name="Keller J."/>
            <person name="Hugenholtz P."/>
            <person name="Yuan Z."/>
            <person name="Tyson G.W."/>
        </authorList>
    </citation>
    <scope>NUCLEOTIDE SEQUENCE [LARGE SCALE GENOMIC DNA]</scope>
    <source>
        <strain evidence="1 2">ANME-2d</strain>
    </source>
</reference>
<accession>A0A062UYD4</accession>